<protein>
    <submittedName>
        <fullName evidence="1">Uncharacterized protein</fullName>
    </submittedName>
</protein>
<dbReference type="Proteomes" id="UP000185544">
    <property type="component" value="Chromosome"/>
</dbReference>
<sequence length="159" mass="17678">MPEVVQELSMIPGPYEVQQGDFAIAGTTRMRLGYDVPRVTFKMTAGSLNTQRYFLAYHPLGAIENFVSAEAQSTQGFDPAQAARRFSLIAQQKETLAGTWQVRLLTSFYKAHFNSAGVLRLQDIEENKSSRWGLTILTRGGDSGCTQVVLELQSVRDQT</sequence>
<dbReference type="STRING" id="1882918.BCY86_08250"/>
<keyword evidence="2" id="KW-1185">Reference proteome</keyword>
<proteinExistence type="predicted"/>
<dbReference type="KEGG" id="pabo:BCY86_08250"/>
<accession>A0A1L6MZ49</accession>
<evidence type="ECO:0000313" key="2">
    <source>
        <dbReference type="Proteomes" id="UP000185544"/>
    </source>
</evidence>
<name>A0A1L6MZ49_9BACT</name>
<organism evidence="1 2">
    <name type="scientific">Pajaroellobacter abortibovis</name>
    <dbReference type="NCBI Taxonomy" id="1882918"/>
    <lineage>
        <taxon>Bacteria</taxon>
        <taxon>Pseudomonadati</taxon>
        <taxon>Myxococcota</taxon>
        <taxon>Polyangia</taxon>
        <taxon>Polyangiales</taxon>
        <taxon>Polyangiaceae</taxon>
    </lineage>
</organism>
<dbReference type="EMBL" id="CP016908">
    <property type="protein sequence ID" value="APS00665.1"/>
    <property type="molecule type" value="Genomic_DNA"/>
</dbReference>
<gene>
    <name evidence="1" type="ORF">BCY86_08250</name>
</gene>
<evidence type="ECO:0000313" key="1">
    <source>
        <dbReference type="EMBL" id="APS00665.1"/>
    </source>
</evidence>
<dbReference type="AlphaFoldDB" id="A0A1L6MZ49"/>
<reference evidence="1 2" key="1">
    <citation type="submission" date="2016-08" db="EMBL/GenBank/DDBJ databases">
        <title>Identification and validation of antigenic proteins from Pajaroellobacter abortibovis using de-novo genome sequence assembly and reverse vaccinology.</title>
        <authorList>
            <person name="Welly B.T."/>
            <person name="Miller M.R."/>
            <person name="Stott J.L."/>
            <person name="Blanchard M.T."/>
            <person name="Islas-Trejo A.D."/>
            <person name="O'Rourke S.M."/>
            <person name="Young A.E."/>
            <person name="Medrano J.F."/>
            <person name="Van Eenennaam A.L."/>
        </authorList>
    </citation>
    <scope>NUCLEOTIDE SEQUENCE [LARGE SCALE GENOMIC DNA]</scope>
    <source>
        <strain evidence="1 2">BTF92-0548A/99-0131</strain>
    </source>
</reference>
<dbReference type="RefSeq" id="WP_075277334.1">
    <property type="nucleotide sequence ID" value="NZ_CP016908.1"/>
</dbReference>